<protein>
    <submittedName>
        <fullName evidence="2">Anti-anti-sigma factor</fullName>
    </submittedName>
</protein>
<evidence type="ECO:0000313" key="3">
    <source>
        <dbReference type="Proteomes" id="UP001497493"/>
    </source>
</evidence>
<evidence type="ECO:0000259" key="1">
    <source>
        <dbReference type="PROSITE" id="PS50801"/>
    </source>
</evidence>
<dbReference type="Gene3D" id="3.30.750.24">
    <property type="entry name" value="STAS domain"/>
    <property type="match status" value="1"/>
</dbReference>
<proteinExistence type="predicted"/>
<dbReference type="PROSITE" id="PS50801">
    <property type="entry name" value="STAS"/>
    <property type="match status" value="1"/>
</dbReference>
<dbReference type="RefSeq" id="WP_348757715.1">
    <property type="nucleotide sequence ID" value="NZ_OZ026884.1"/>
</dbReference>
<dbReference type="SUPFAM" id="SSF52091">
    <property type="entry name" value="SpoIIaa-like"/>
    <property type="match status" value="1"/>
</dbReference>
<dbReference type="EMBL" id="OZ026884">
    <property type="protein sequence ID" value="CAL1241191.1"/>
    <property type="molecule type" value="Genomic_DNA"/>
</dbReference>
<dbReference type="Pfam" id="PF01740">
    <property type="entry name" value="STAS"/>
    <property type="match status" value="1"/>
</dbReference>
<gene>
    <name evidence="2" type="ORF">MECH1_V1_2415</name>
</gene>
<organism evidence="2 3">
    <name type="scientific">Candidatus Methylocalor cossyra</name>
    <dbReference type="NCBI Taxonomy" id="3108543"/>
    <lineage>
        <taxon>Bacteria</taxon>
        <taxon>Pseudomonadati</taxon>
        <taxon>Pseudomonadota</taxon>
        <taxon>Gammaproteobacteria</taxon>
        <taxon>Methylococcales</taxon>
        <taxon>Methylococcaceae</taxon>
        <taxon>Candidatus Methylocalor</taxon>
    </lineage>
</organism>
<accession>A0ABM9NKM5</accession>
<dbReference type="Pfam" id="PF12974">
    <property type="entry name" value="Phosphonate-bd"/>
    <property type="match status" value="1"/>
</dbReference>
<feature type="domain" description="STAS" evidence="1">
    <location>
        <begin position="1"/>
        <end position="126"/>
    </location>
</feature>
<evidence type="ECO:0000313" key="2">
    <source>
        <dbReference type="EMBL" id="CAL1241191.1"/>
    </source>
</evidence>
<dbReference type="Proteomes" id="UP001497493">
    <property type="component" value="Chromosome"/>
</dbReference>
<dbReference type="InterPro" id="IPR002645">
    <property type="entry name" value="STAS_dom"/>
</dbReference>
<dbReference type="InterPro" id="IPR036513">
    <property type="entry name" value="STAS_dom_sf"/>
</dbReference>
<keyword evidence="3" id="KW-1185">Reference proteome</keyword>
<dbReference type="CDD" id="cd07043">
    <property type="entry name" value="STAS_anti-anti-sigma_factors"/>
    <property type="match status" value="1"/>
</dbReference>
<reference evidence="2 3" key="1">
    <citation type="submission" date="2024-04" db="EMBL/GenBank/DDBJ databases">
        <authorList>
            <person name="Cremers G."/>
        </authorList>
    </citation>
    <scope>NUCLEOTIDE SEQUENCE [LARGE SCALE GENOMIC DNA]</scope>
    <source>
        <strain evidence="2">MeCH1-AG</strain>
    </source>
</reference>
<name>A0ABM9NKM5_9GAMM</name>
<sequence>MTLADSLSIEARPGDGEGTWRYALIGSVDAHAGPTLNALPPVPAYARVSLDFQQVERVNSMGLSLLLRRFEEWERQGVQIEVENPNRMVAMLFKITGLGRFLKGDPPLPVQREDPQPTVISAVQAAAPTAGQADRQPLPGKLNFVASLQVGAQLSGWYLLNTYLQRRLRQAIHFEQLPAGHDLTDGAVDILFAKPFEACAMIRARRFLPVLRPQGEADEVVVVMRADDHRPLAEIDTVQAVTASQGSFVYLLGRFLCDENGLASATFRHQFAGNEIKALQMLLKGQADVLYMLKKTYYGLSNLTRANTRVVDESDTQFAFHLLCIAPELRELQDELVETLVGMGEDEQGREILKDIQLAGWCAPHPEELAMLQRLYERYTE</sequence>